<gene>
    <name evidence="1" type="ORF">BDK51DRAFT_30950</name>
</gene>
<organism evidence="1 2">
    <name type="scientific">Blyttiomyces helicus</name>
    <dbReference type="NCBI Taxonomy" id="388810"/>
    <lineage>
        <taxon>Eukaryota</taxon>
        <taxon>Fungi</taxon>
        <taxon>Fungi incertae sedis</taxon>
        <taxon>Chytridiomycota</taxon>
        <taxon>Chytridiomycota incertae sedis</taxon>
        <taxon>Chytridiomycetes</taxon>
        <taxon>Chytridiomycetes incertae sedis</taxon>
        <taxon>Blyttiomyces</taxon>
    </lineage>
</organism>
<evidence type="ECO:0000313" key="1">
    <source>
        <dbReference type="EMBL" id="RKO84406.1"/>
    </source>
</evidence>
<accession>A0A4P9W2W4</accession>
<dbReference type="Proteomes" id="UP000269721">
    <property type="component" value="Unassembled WGS sequence"/>
</dbReference>
<keyword evidence="2" id="KW-1185">Reference proteome</keyword>
<proteinExistence type="predicted"/>
<sequence>MPVNTAPVDVDDKSAVAALLRDAAATLADSDAPSTTTASLVKTLSTALTADPRSAWLAKGLAAGTVDPFLLALLLLALARHHAAQNSPSEAIGPVHAGFVLLDAENEFHSWTLNHPETLGEDEEPLDLAVPRGGPPLAPKRVENLAAVAKAAEALAVAMTSAGNKRMGLHISLCAAAIYQRIVPDTPLVPERELRALLFKNAESALDLGELDLAVELATKLASTHEVAFAQAMHEAEDEGTSVTPQPHVDFAAHFFVQDLLARALLAFGDVEGSVFAHQRALAIAEIEAPIPAKCDIAASPELLNESLGRPAFEILPYSRKACALLRGMGTGDKTLPSEEDVRILLSSGILAYAFAIELAGGFAHASSPPVGIPGVSKFEGPPVRELLDESAGYLEEALDRASDPVKPVIALQ</sequence>
<dbReference type="EMBL" id="ML000141">
    <property type="protein sequence ID" value="RKO84406.1"/>
    <property type="molecule type" value="Genomic_DNA"/>
</dbReference>
<dbReference type="OrthoDB" id="2140362at2759"/>
<reference evidence="2" key="1">
    <citation type="journal article" date="2018" name="Nat. Microbiol.">
        <title>Leveraging single-cell genomics to expand the fungal tree of life.</title>
        <authorList>
            <person name="Ahrendt S.R."/>
            <person name="Quandt C.A."/>
            <person name="Ciobanu D."/>
            <person name="Clum A."/>
            <person name="Salamov A."/>
            <person name="Andreopoulos B."/>
            <person name="Cheng J.F."/>
            <person name="Woyke T."/>
            <person name="Pelin A."/>
            <person name="Henrissat B."/>
            <person name="Reynolds N.K."/>
            <person name="Benny G.L."/>
            <person name="Smith M.E."/>
            <person name="James T.Y."/>
            <person name="Grigoriev I.V."/>
        </authorList>
    </citation>
    <scope>NUCLEOTIDE SEQUENCE [LARGE SCALE GENOMIC DNA]</scope>
</reference>
<name>A0A4P9W2W4_9FUNG</name>
<protein>
    <submittedName>
        <fullName evidence="1">Uncharacterized protein</fullName>
    </submittedName>
</protein>
<dbReference type="AlphaFoldDB" id="A0A4P9W2W4"/>
<evidence type="ECO:0000313" key="2">
    <source>
        <dbReference type="Proteomes" id="UP000269721"/>
    </source>
</evidence>
<feature type="non-terminal residue" evidence="1">
    <location>
        <position position="413"/>
    </location>
</feature>